<protein>
    <recommendedName>
        <fullName evidence="4">Glycosyl transferase family 25 domain-containing protein</fullName>
    </recommendedName>
</protein>
<reference evidence="5 6" key="1">
    <citation type="submission" date="2019-03" db="EMBL/GenBank/DDBJ databases">
        <title>Draft genome sequence of Xylaria hypoxylon DSM 108379, a ubiquitous saprotrophic-parasitic fungi on hardwood.</title>
        <authorList>
            <person name="Buettner E."/>
            <person name="Leonhardt S."/>
            <person name="Gebauer A.M."/>
            <person name="Liers C."/>
            <person name="Hofrichter M."/>
            <person name="Kellner H."/>
        </authorList>
    </citation>
    <scope>NUCLEOTIDE SEQUENCE [LARGE SCALE GENOMIC DNA]</scope>
    <source>
        <strain evidence="5 6">DSM 108379</strain>
    </source>
</reference>
<dbReference type="GO" id="GO:0016740">
    <property type="term" value="F:transferase activity"/>
    <property type="evidence" value="ECO:0007669"/>
    <property type="project" value="UniProtKB-KW"/>
</dbReference>
<evidence type="ECO:0000313" key="6">
    <source>
        <dbReference type="Proteomes" id="UP000297716"/>
    </source>
</evidence>
<evidence type="ECO:0000256" key="3">
    <source>
        <dbReference type="ARBA" id="ARBA00022679"/>
    </source>
</evidence>
<evidence type="ECO:0000256" key="1">
    <source>
        <dbReference type="ARBA" id="ARBA00006721"/>
    </source>
</evidence>
<sequence length="327" mass="36186">MAGLLATRQASRRVYIVNDSVTNHTLGFSKIFAIGLPERTDKRDALALTSALTGFHVEFVDGVRGESIPDQAVPFRVDRKALLETNLGSWRGHMNVIRRIVEENIESALILEDDMDWDVRLKTQLKQIAKGARHFMSPGKAPSSPYGDSWDVLWLGHCGEIFPEVLPENEGKPKHPKYTILNDQTVPPFGKVTGLVDFAQYPEFTRWVHVSGGPICSFAYAVSQAGARKVLFDLSIDHLGGPFDNALAGLCRDGASGNLDGLQAKCLTVTPPVFFHHRAKGPITSDSDIQAITNTDMREKGTTENIRWSARNNLKNMMLGLEIESQF</sequence>
<dbReference type="InterPro" id="IPR050757">
    <property type="entry name" value="Collagen_mod_GT25"/>
</dbReference>
<accession>A0A4Z0YIF4</accession>
<proteinExistence type="inferred from homology"/>
<dbReference type="PANTHER" id="PTHR10730:SF53">
    <property type="entry name" value="GLYCOSYLTRANSFERASE 25 FAMILY MEMBER"/>
    <property type="match status" value="1"/>
</dbReference>
<keyword evidence="6" id="KW-1185">Reference proteome</keyword>
<name>A0A4Z0YIF4_9PEZI</name>
<keyword evidence="3" id="KW-0808">Transferase</keyword>
<organism evidence="5 6">
    <name type="scientific">Xylaria hypoxylon</name>
    <dbReference type="NCBI Taxonomy" id="37992"/>
    <lineage>
        <taxon>Eukaryota</taxon>
        <taxon>Fungi</taxon>
        <taxon>Dikarya</taxon>
        <taxon>Ascomycota</taxon>
        <taxon>Pezizomycotina</taxon>
        <taxon>Sordariomycetes</taxon>
        <taxon>Xylariomycetidae</taxon>
        <taxon>Xylariales</taxon>
        <taxon>Xylariaceae</taxon>
        <taxon>Xylaria</taxon>
    </lineage>
</organism>
<dbReference type="STRING" id="37992.A0A4Z0YIF4"/>
<dbReference type="AlphaFoldDB" id="A0A4Z0YIF4"/>
<dbReference type="InterPro" id="IPR002654">
    <property type="entry name" value="Glyco_trans_25"/>
</dbReference>
<dbReference type="Proteomes" id="UP000297716">
    <property type="component" value="Unassembled WGS sequence"/>
</dbReference>
<evidence type="ECO:0000259" key="4">
    <source>
        <dbReference type="Pfam" id="PF01755"/>
    </source>
</evidence>
<evidence type="ECO:0000256" key="2">
    <source>
        <dbReference type="ARBA" id="ARBA00022676"/>
    </source>
</evidence>
<dbReference type="EMBL" id="SKBN01000100">
    <property type="protein sequence ID" value="TGJ83237.1"/>
    <property type="molecule type" value="Genomic_DNA"/>
</dbReference>
<dbReference type="PANTHER" id="PTHR10730">
    <property type="entry name" value="PROCOLLAGEN-LYSINE,2-OXOGLUTARATE 5-DIOXYGENASE/GLYCOSYLTRANSFERASE 25 FAMILY MEMBER"/>
    <property type="match status" value="1"/>
</dbReference>
<keyword evidence="2" id="KW-0328">Glycosyltransferase</keyword>
<dbReference type="Pfam" id="PF01755">
    <property type="entry name" value="Glyco_transf_25"/>
    <property type="match status" value="1"/>
</dbReference>
<dbReference type="OrthoDB" id="47375at2759"/>
<feature type="domain" description="Glycosyl transferase family 25" evidence="4">
    <location>
        <begin position="29"/>
        <end position="130"/>
    </location>
</feature>
<dbReference type="CDD" id="cd06532">
    <property type="entry name" value="Glyco_transf_25"/>
    <property type="match status" value="1"/>
</dbReference>
<evidence type="ECO:0000313" key="5">
    <source>
        <dbReference type="EMBL" id="TGJ83237.1"/>
    </source>
</evidence>
<comment type="similarity">
    <text evidence="1">Belongs to the glycosyltransferase 25 family.</text>
</comment>
<gene>
    <name evidence="5" type="ORF">E0Z10_g5517</name>
</gene>
<comment type="caution">
    <text evidence="5">The sequence shown here is derived from an EMBL/GenBank/DDBJ whole genome shotgun (WGS) entry which is preliminary data.</text>
</comment>